<dbReference type="Proteomes" id="UP000233597">
    <property type="component" value="Unassembled WGS sequence"/>
</dbReference>
<evidence type="ECO:0000313" key="2">
    <source>
        <dbReference type="Proteomes" id="UP000233597"/>
    </source>
</evidence>
<name>A0A2N3KD36_9PROT</name>
<accession>A0A2N3KD36</accession>
<gene>
    <name evidence="1" type="ORF">COO20_24015</name>
</gene>
<sequence length="66" mass="7266">MPGSCPRFFAFVIWPVPPSGPGIRVLRGKNGHQPANRHKTLSCHARFSASDIKIPTSGTNPYHLTR</sequence>
<proteinExistence type="predicted"/>
<evidence type="ECO:0000313" key="1">
    <source>
        <dbReference type="EMBL" id="PKR48489.1"/>
    </source>
</evidence>
<comment type="caution">
    <text evidence="1">The sequence shown here is derived from an EMBL/GenBank/DDBJ whole genome shotgun (WGS) entry which is preliminary data.</text>
</comment>
<reference evidence="1 2" key="1">
    <citation type="submission" date="2017-09" db="EMBL/GenBank/DDBJ databases">
        <title>Biodiversity and function of Thalassospira species in the particle-attached aromatic-hydrocarbon-degrading consortia from the surface seawater of the South China Sea.</title>
        <authorList>
            <person name="Dong C."/>
            <person name="Liu R."/>
            <person name="Shao Z."/>
        </authorList>
    </citation>
    <scope>NUCLEOTIDE SEQUENCE [LARGE SCALE GENOMIC DNA]</scope>
    <source>
        <strain evidence="1 2">CSC1P2</strain>
    </source>
</reference>
<dbReference type="AlphaFoldDB" id="A0A2N3KD36"/>
<protein>
    <submittedName>
        <fullName evidence="1">Uncharacterized protein</fullName>
    </submittedName>
</protein>
<dbReference type="EMBL" id="NWTK01000022">
    <property type="protein sequence ID" value="PKR48489.1"/>
    <property type="molecule type" value="Genomic_DNA"/>
</dbReference>
<organism evidence="1 2">
    <name type="scientific">Thalassospira marina</name>
    <dbReference type="NCBI Taxonomy" id="2048283"/>
    <lineage>
        <taxon>Bacteria</taxon>
        <taxon>Pseudomonadati</taxon>
        <taxon>Pseudomonadota</taxon>
        <taxon>Alphaproteobacteria</taxon>
        <taxon>Rhodospirillales</taxon>
        <taxon>Thalassospiraceae</taxon>
        <taxon>Thalassospira</taxon>
    </lineage>
</organism>